<dbReference type="AlphaFoldDB" id="A0A3P9J7K4"/>
<dbReference type="Ensembl" id="ENSORLT00015016292.1">
    <property type="protein sequence ID" value="ENSORLP00015028184.1"/>
    <property type="gene ID" value="ENSORLG00015010651.1"/>
</dbReference>
<dbReference type="Proteomes" id="UP000265200">
    <property type="component" value="Chromosome 15"/>
</dbReference>
<dbReference type="PANTHER" id="PTHR31635">
    <property type="entry name" value="REVERSE TRANSCRIPTASE DOMAIN-CONTAINING PROTEIN-RELATED"/>
    <property type="match status" value="1"/>
</dbReference>
<name>A0A3P9J7K4_ORYLA</name>
<evidence type="ECO:0000313" key="2">
    <source>
        <dbReference type="Ensembl" id="ENSORLP00015028184.1"/>
    </source>
</evidence>
<reference key="1">
    <citation type="journal article" date="2007" name="Nature">
        <title>The medaka draft genome and insights into vertebrate genome evolution.</title>
        <authorList>
            <person name="Kasahara M."/>
            <person name="Naruse K."/>
            <person name="Sasaki S."/>
            <person name="Nakatani Y."/>
            <person name="Qu W."/>
            <person name="Ahsan B."/>
            <person name="Yamada T."/>
            <person name="Nagayasu Y."/>
            <person name="Doi K."/>
            <person name="Kasai Y."/>
            <person name="Jindo T."/>
            <person name="Kobayashi D."/>
            <person name="Shimada A."/>
            <person name="Toyoda A."/>
            <person name="Kuroki Y."/>
            <person name="Fujiyama A."/>
            <person name="Sasaki T."/>
            <person name="Shimizu A."/>
            <person name="Asakawa S."/>
            <person name="Shimizu N."/>
            <person name="Hashimoto S."/>
            <person name="Yang J."/>
            <person name="Lee Y."/>
            <person name="Matsushima K."/>
            <person name="Sugano S."/>
            <person name="Sakaizumi M."/>
            <person name="Narita T."/>
            <person name="Ohishi K."/>
            <person name="Haga S."/>
            <person name="Ohta F."/>
            <person name="Nomoto H."/>
            <person name="Nogata K."/>
            <person name="Morishita T."/>
            <person name="Endo T."/>
            <person name="Shin-I T."/>
            <person name="Takeda H."/>
            <person name="Morishita S."/>
            <person name="Kohara Y."/>
        </authorList>
    </citation>
    <scope>NUCLEOTIDE SEQUENCE [LARGE SCALE GENOMIC DNA]</scope>
    <source>
        <strain>Hd-rR</strain>
    </source>
</reference>
<evidence type="ECO:0000259" key="1">
    <source>
        <dbReference type="PROSITE" id="PS50878"/>
    </source>
</evidence>
<dbReference type="PROSITE" id="PS50878">
    <property type="entry name" value="RT_POL"/>
    <property type="match status" value="1"/>
</dbReference>
<reference evidence="2" key="3">
    <citation type="submission" date="2025-08" db="UniProtKB">
        <authorList>
            <consortium name="Ensembl"/>
        </authorList>
    </citation>
    <scope>IDENTIFICATION</scope>
    <source>
        <strain evidence="2">HSOK</strain>
    </source>
</reference>
<dbReference type="Gene3D" id="3.60.10.10">
    <property type="entry name" value="Endonuclease/exonuclease/phosphatase"/>
    <property type="match status" value="1"/>
</dbReference>
<evidence type="ECO:0000313" key="3">
    <source>
        <dbReference type="Proteomes" id="UP000265200"/>
    </source>
</evidence>
<protein>
    <recommendedName>
        <fullName evidence="1">Reverse transcriptase domain-containing protein</fullName>
    </recommendedName>
</protein>
<dbReference type="InterPro" id="IPR000477">
    <property type="entry name" value="RT_dom"/>
</dbReference>
<sequence length="1094" mass="127053">MSELNLIDIWRHLKPNDITYSCYSGTHRTFSRIDYFLISALLISKIEYCFYDSILLSDHGPCGIIYTEDALVRDPPKWSLNQKWLLDDNFLKYIGKVIDDYFKVNTNETTAAIKWEAFKAVVRGYIISYTSSKTRDFHKERLLLETKIKTLQNQVIKNNTANAEKELFTLKAEYNKMSADRAISDIIRLNQNFYEQGEKVGSLLAWQIKQLETKKALISILNGEGITITNPVEINKEFREYYGKLYNSGENCDSQNIFLDSVEIPQIPDKFTERLEASLEEKDISKAIDDMKVGKTPGPDGLPIDFYKKFKSKLLKPLLDMFLEAFQCGSLPKSLTAATITLLPKPGRPNNCCENMRPISLLNADLKILCKILAKRLQETLPYVIHRDQNGFILGRQGFHNVRRVLNLIHGSDNTTDKAFLSLDAEKAFDKVEWPYLFNVLHRFGYGKNFLKWVRLLYLNATAEVVTNKNVSQPITIKRGCRQGCPLSPLLFTLAIEPFAIAIRKNKDIAGITIGHEEHKIALYADDVILFISNMSKTIPIILKLIENFGKISGYTVNNTKSAILVLDKKQASNPNSRALSFKLVDHFTYLGIEIRHKLNDVVRVNYESLINETTVSVDRWMSLPLSLMGRINAIKMNILPKMLYVFQNLPLPPPNDFFSKIKKQFLAFIWKNDKARIRLSMMQLPYNQGGLKCPNIIWYHWATQLRSITFYFEIIDAPQWKEMESVGLDLPLPYYLYSDTIFNLIKKTSNPIVKYMIKIWSRVYKHTNETNNLSLYTPIWGNQYFIPGRADIIFQDWSSRGLKSIQDLYLPNSESLMSFDELTCKYNIDRKCFFKFLQLRSFIRERQGNQLTKPKKTSLERMLSKNSRNKGAISEFYDLLLSNSKENSDFKFKAWNEDLKTTLSKEDWELACSKVHKQIISTRFRVLQYKWLMRTYITPAQLNRYNSNIPDICCKCAVAKGTLFHCMWQCPEIRLFWEEVRKAVEMIVSKTVPTNPVMFILGIYPSNPKFSKSEQIMIDMCFLQAKRTIAMFWRRTCRPKLTHWVKQMLVVFPLERITCMRKGKLELFAEMWGPLKSFVRSLNLENGSVDDQD</sequence>
<dbReference type="SUPFAM" id="SSF56219">
    <property type="entry name" value="DNase I-like"/>
    <property type="match status" value="1"/>
</dbReference>
<organism evidence="2 3">
    <name type="scientific">Oryzias latipes</name>
    <name type="common">Japanese rice fish</name>
    <name type="synonym">Japanese killifish</name>
    <dbReference type="NCBI Taxonomy" id="8090"/>
    <lineage>
        <taxon>Eukaryota</taxon>
        <taxon>Metazoa</taxon>
        <taxon>Chordata</taxon>
        <taxon>Craniata</taxon>
        <taxon>Vertebrata</taxon>
        <taxon>Euteleostomi</taxon>
        <taxon>Actinopterygii</taxon>
        <taxon>Neopterygii</taxon>
        <taxon>Teleostei</taxon>
        <taxon>Neoteleostei</taxon>
        <taxon>Acanthomorphata</taxon>
        <taxon>Ovalentaria</taxon>
        <taxon>Atherinomorphae</taxon>
        <taxon>Beloniformes</taxon>
        <taxon>Adrianichthyidae</taxon>
        <taxon>Oryziinae</taxon>
        <taxon>Oryzias</taxon>
    </lineage>
</organism>
<dbReference type="CDD" id="cd01650">
    <property type="entry name" value="RT_nLTR_like"/>
    <property type="match status" value="1"/>
</dbReference>
<dbReference type="SUPFAM" id="SSF56672">
    <property type="entry name" value="DNA/RNA polymerases"/>
    <property type="match status" value="1"/>
</dbReference>
<feature type="domain" description="Reverse transcriptase" evidence="1">
    <location>
        <begin position="324"/>
        <end position="595"/>
    </location>
</feature>
<dbReference type="PANTHER" id="PTHR31635:SF196">
    <property type="entry name" value="REVERSE TRANSCRIPTASE DOMAIN-CONTAINING PROTEIN-RELATED"/>
    <property type="match status" value="1"/>
</dbReference>
<dbReference type="InterPro" id="IPR036691">
    <property type="entry name" value="Endo/exonu/phosph_ase_sf"/>
</dbReference>
<reference evidence="2" key="4">
    <citation type="submission" date="2025-09" db="UniProtKB">
        <authorList>
            <consortium name="Ensembl"/>
        </authorList>
    </citation>
    <scope>IDENTIFICATION</scope>
    <source>
        <strain evidence="2">HSOK</strain>
    </source>
</reference>
<dbReference type="InterPro" id="IPR043502">
    <property type="entry name" value="DNA/RNA_pol_sf"/>
</dbReference>
<accession>A0A3P9J7K4</accession>
<reference evidence="2 3" key="2">
    <citation type="submission" date="2017-04" db="EMBL/GenBank/DDBJ databases">
        <title>CpG methylation of centromeres and impact of large insertions on vertebrate speciation.</title>
        <authorList>
            <person name="Ichikawa K."/>
            <person name="Yoshimura J."/>
            <person name="Morishita S."/>
        </authorList>
    </citation>
    <scope>NUCLEOTIDE SEQUENCE</scope>
    <source>
        <strain evidence="2 3">HSOK</strain>
    </source>
</reference>
<proteinExistence type="predicted"/>
<dbReference type="Pfam" id="PF00078">
    <property type="entry name" value="RVT_1"/>
    <property type="match status" value="1"/>
</dbReference>